<sequence>MKNNTLSKAVKFWDRAASSYDREEKKDKEKYQETINQLAQYLKPEYLVLDFGCGTGLIANEISPLVKQIDAIDFSQKMVDLAKTKAQKQQITNVQYKQATIFDNYLKPASYDVILCFHVLHLLESAEQVISRMHELLKPEGLIVSVTPCMAEKPFMNGLFSVLNKLGLTPKINPLKLQDLKMLFPEENFEIIDHHLLPKTSNEYFTVSKKQHIYSGQLKK</sequence>
<dbReference type="GO" id="GO:0008757">
    <property type="term" value="F:S-adenosylmethionine-dependent methyltransferase activity"/>
    <property type="evidence" value="ECO:0007669"/>
    <property type="project" value="InterPro"/>
</dbReference>
<dbReference type="Proteomes" id="UP000075663">
    <property type="component" value="Unassembled WGS sequence"/>
</dbReference>
<feature type="domain" description="Methyltransferase type 11" evidence="1">
    <location>
        <begin position="49"/>
        <end position="144"/>
    </location>
</feature>
<gene>
    <name evidence="2" type="ORF">AWW67_13740</name>
</gene>
<proteinExistence type="predicted"/>
<evidence type="ECO:0000313" key="3">
    <source>
        <dbReference type="Proteomes" id="UP000075663"/>
    </source>
</evidence>
<dbReference type="InterPro" id="IPR029063">
    <property type="entry name" value="SAM-dependent_MTases_sf"/>
</dbReference>
<dbReference type="RefSeq" id="WP_062303587.1">
    <property type="nucleotide sequence ID" value="NZ_LRPB01000049.1"/>
</dbReference>
<protein>
    <recommendedName>
        <fullName evidence="1">Methyltransferase type 11 domain-containing protein</fullName>
    </recommendedName>
</protein>
<reference evidence="2 3" key="1">
    <citation type="submission" date="2016-01" db="EMBL/GenBank/DDBJ databases">
        <title>Genome sequencing of Roseivirga seohaensis SW-152.</title>
        <authorList>
            <person name="Selvaratnam C."/>
            <person name="Thevarajoo S."/>
            <person name="Goh K.M."/>
            <person name="Ee R."/>
            <person name="Chan K.-G."/>
            <person name="Chong C.S."/>
        </authorList>
    </citation>
    <scope>NUCLEOTIDE SEQUENCE [LARGE SCALE GENOMIC DNA]</scope>
    <source>
        <strain evidence="2 3">SW-152</strain>
    </source>
</reference>
<dbReference type="InterPro" id="IPR013216">
    <property type="entry name" value="Methyltransf_11"/>
</dbReference>
<dbReference type="SUPFAM" id="SSF53335">
    <property type="entry name" value="S-adenosyl-L-methionine-dependent methyltransferases"/>
    <property type="match status" value="1"/>
</dbReference>
<dbReference type="PANTHER" id="PTHR43861">
    <property type="entry name" value="TRANS-ACONITATE 2-METHYLTRANSFERASE-RELATED"/>
    <property type="match status" value="1"/>
</dbReference>
<organism evidence="2 3">
    <name type="scientific">Roseivirga seohaensis</name>
    <dbReference type="NCBI Taxonomy" id="1914963"/>
    <lineage>
        <taxon>Bacteria</taxon>
        <taxon>Pseudomonadati</taxon>
        <taxon>Bacteroidota</taxon>
        <taxon>Cytophagia</taxon>
        <taxon>Cytophagales</taxon>
        <taxon>Roseivirgaceae</taxon>
        <taxon>Roseivirga</taxon>
    </lineage>
</organism>
<dbReference type="Gene3D" id="3.40.50.150">
    <property type="entry name" value="Vaccinia Virus protein VP39"/>
    <property type="match status" value="1"/>
</dbReference>
<comment type="caution">
    <text evidence="2">The sequence shown here is derived from an EMBL/GenBank/DDBJ whole genome shotgun (WGS) entry which is preliminary data.</text>
</comment>
<dbReference type="PANTHER" id="PTHR43861:SF1">
    <property type="entry name" value="TRANS-ACONITATE 2-METHYLTRANSFERASE"/>
    <property type="match status" value="1"/>
</dbReference>
<accession>A0A150XL16</accession>
<dbReference type="CDD" id="cd02440">
    <property type="entry name" value="AdoMet_MTases"/>
    <property type="match status" value="1"/>
</dbReference>
<dbReference type="EMBL" id="LRPB01000049">
    <property type="protein sequence ID" value="KYG79428.1"/>
    <property type="molecule type" value="Genomic_DNA"/>
</dbReference>
<dbReference type="Pfam" id="PF08241">
    <property type="entry name" value="Methyltransf_11"/>
    <property type="match status" value="1"/>
</dbReference>
<evidence type="ECO:0000313" key="2">
    <source>
        <dbReference type="EMBL" id="KYG79428.1"/>
    </source>
</evidence>
<name>A0A150XL16_9BACT</name>
<dbReference type="AlphaFoldDB" id="A0A150XL16"/>
<evidence type="ECO:0000259" key="1">
    <source>
        <dbReference type="Pfam" id="PF08241"/>
    </source>
</evidence>
<dbReference type="STRING" id="1914963.AWW67_13740"/>